<dbReference type="PANTHER" id="PTHR38781">
    <property type="entry name" value="ANTITOXIN DINJ-RELATED"/>
    <property type="match status" value="1"/>
</dbReference>
<sequence>MLARTASLNIRIDPETKRSAEQLFSAFGITLTDAVTMFLRQSIITGGLPFELKLPQYNAEMLAAMAEANKLAKSGMGFDTAQKLLGKLKA</sequence>
<dbReference type="InterPro" id="IPR007337">
    <property type="entry name" value="RelB/DinJ"/>
</dbReference>
<dbReference type="EMBL" id="FNHB01000002">
    <property type="protein sequence ID" value="SDM06343.1"/>
    <property type="molecule type" value="Genomic_DNA"/>
</dbReference>
<keyword evidence="2" id="KW-1277">Toxin-antitoxin system</keyword>
<comment type="similarity">
    <text evidence="1">Belongs to the RelB/DinJ antitoxin family.</text>
</comment>
<dbReference type="InterPro" id="IPR013321">
    <property type="entry name" value="Arc_rbn_hlx_hlx"/>
</dbReference>
<evidence type="ECO:0000313" key="4">
    <source>
        <dbReference type="Proteomes" id="UP000214880"/>
    </source>
</evidence>
<dbReference type="GO" id="GO:0006355">
    <property type="term" value="P:regulation of DNA-templated transcription"/>
    <property type="evidence" value="ECO:0007669"/>
    <property type="project" value="InterPro"/>
</dbReference>
<name>A0A1G9Q5Z4_9FIRM</name>
<proteinExistence type="inferred from homology"/>
<dbReference type="Pfam" id="PF04221">
    <property type="entry name" value="RelB"/>
    <property type="match status" value="1"/>
</dbReference>
<dbReference type="Proteomes" id="UP000214880">
    <property type="component" value="Unassembled WGS sequence"/>
</dbReference>
<dbReference type="GO" id="GO:0000987">
    <property type="term" value="F:cis-regulatory region sequence-specific DNA binding"/>
    <property type="evidence" value="ECO:0007669"/>
    <property type="project" value="InterPro"/>
</dbReference>
<protein>
    <submittedName>
        <fullName evidence="3">DNA-damage-inducible protein J</fullName>
    </submittedName>
</protein>
<dbReference type="AlphaFoldDB" id="A0A1G9Q5Z4"/>
<dbReference type="GO" id="GO:0006351">
    <property type="term" value="P:DNA-templated transcription"/>
    <property type="evidence" value="ECO:0007669"/>
    <property type="project" value="TreeGrafter"/>
</dbReference>
<dbReference type="GO" id="GO:0015643">
    <property type="term" value="F:toxic substance binding"/>
    <property type="evidence" value="ECO:0007669"/>
    <property type="project" value="InterPro"/>
</dbReference>
<dbReference type="Gene3D" id="1.10.1220.10">
    <property type="entry name" value="Met repressor-like"/>
    <property type="match status" value="1"/>
</dbReference>
<organism evidence="3 4">
    <name type="scientific">Dendrosporobacter quercicolus</name>
    <dbReference type="NCBI Taxonomy" id="146817"/>
    <lineage>
        <taxon>Bacteria</taxon>
        <taxon>Bacillati</taxon>
        <taxon>Bacillota</taxon>
        <taxon>Negativicutes</taxon>
        <taxon>Selenomonadales</taxon>
        <taxon>Sporomusaceae</taxon>
        <taxon>Dendrosporobacter</taxon>
    </lineage>
</organism>
<reference evidence="3 4" key="1">
    <citation type="submission" date="2016-10" db="EMBL/GenBank/DDBJ databases">
        <authorList>
            <person name="de Groot N.N."/>
        </authorList>
    </citation>
    <scope>NUCLEOTIDE SEQUENCE [LARGE SCALE GENOMIC DNA]</scope>
    <source>
        <strain evidence="3 4">DSM 1736</strain>
    </source>
</reference>
<dbReference type="PANTHER" id="PTHR38781:SF1">
    <property type="entry name" value="ANTITOXIN DINJ-RELATED"/>
    <property type="match status" value="1"/>
</dbReference>
<dbReference type="RefSeq" id="WP_217636853.1">
    <property type="nucleotide sequence ID" value="NZ_FNHB01000002.1"/>
</dbReference>
<dbReference type="InterPro" id="IPR026262">
    <property type="entry name" value="DinJ"/>
</dbReference>
<accession>A0A1G9Q5Z4</accession>
<evidence type="ECO:0000313" key="3">
    <source>
        <dbReference type="EMBL" id="SDM06343.1"/>
    </source>
</evidence>
<dbReference type="GO" id="GO:0044010">
    <property type="term" value="P:single-species biofilm formation"/>
    <property type="evidence" value="ECO:0007669"/>
    <property type="project" value="InterPro"/>
</dbReference>
<dbReference type="NCBIfam" id="TIGR02384">
    <property type="entry name" value="RelB_DinJ"/>
    <property type="match status" value="1"/>
</dbReference>
<evidence type="ECO:0000256" key="1">
    <source>
        <dbReference type="ARBA" id="ARBA00010562"/>
    </source>
</evidence>
<gene>
    <name evidence="3" type="ORF">SAMN04488502_10253</name>
</gene>
<keyword evidence="4" id="KW-1185">Reference proteome</keyword>
<evidence type="ECO:0000256" key="2">
    <source>
        <dbReference type="ARBA" id="ARBA00022649"/>
    </source>
</evidence>
<dbReference type="PIRSF" id="PIRSF003108">
    <property type="entry name" value="DinJ"/>
    <property type="match status" value="1"/>
</dbReference>